<dbReference type="Pfam" id="PF00782">
    <property type="entry name" value="DSPc"/>
    <property type="match status" value="1"/>
</dbReference>
<sequence length="780" mass="82647">MPGASPRRGHPAHDTALASSFDLSEWETAGPLAACPGQLVSIAVDAGDVGEKKLYIAASASNSANDNANPQNKEPQEKERAEQEETEAKEAEGGRPTFAHAPAFTASALESTSNGTHGNNAHPQHKEPEKERAAREEREAKEAEEWEFRPARVPDGLSLRNPGIQVPTYATLSDIVLYSPRGLSSPALRAHAAHFVAAVKRKRRERCLAMGVDPNSPDAPLEHNIFVLDADARALRASSRCVCLRAGSGGAWMLGCIVRMDVDGALPAHADTHGAQHGRLWAARAGRDAGAHASERDLVGFPPSVAGRAQGTSGGRGDCFWTTRGDVPLADGGAGARGGERRTRSRARDGLGCNVCVECHEMVPHLKMLDRMWEEHVRGEGGGEGGETQRAVEYGADDECVVARYRVLGALLAACSAAHAAAHFDQQRRHARERCAGRAEVVDVPCGGVACVVLHLAPPPPTPPRAPRTRSLTSPALSPPVRTRPLKVLIYSSDGPSLPEACLEPQVAQRRRFFVYPGELGLLRRVEPRIGGREVFAPAQLGRRMMSGAAMGSTGSLGSASGAQASASVAIVSEVAAAAPSPPPHSGGARPSAKSVSFAMAVPSSAAFFIFVHARRNHASNAYMLHALSITHVVSVSECALVPPPGRCPSTADSCTSAACPAHHNSNAHFIQGKGPGNQGSLWIEQREGRIKVLDIKGVQEGGQVLVHCWVGVSRSATITITYVMKHLALPLVDAYLIVRSRRLSVLLCGWEIKRAQGDEARLLKELARTLACQGGACPD</sequence>
<dbReference type="SUPFAM" id="SSF52799">
    <property type="entry name" value="(Phosphotyrosine protein) phosphatases II"/>
    <property type="match status" value="1"/>
</dbReference>
<dbReference type="SMART" id="SM00195">
    <property type="entry name" value="DSPc"/>
    <property type="match status" value="1"/>
</dbReference>
<keyword evidence="6" id="KW-1185">Reference proteome</keyword>
<dbReference type="GO" id="GO:0033260">
    <property type="term" value="P:nuclear DNA replication"/>
    <property type="evidence" value="ECO:0007669"/>
    <property type="project" value="TreeGrafter"/>
</dbReference>
<feature type="compositionally biased region" description="Polar residues" evidence="3">
    <location>
        <begin position="110"/>
        <end position="122"/>
    </location>
</feature>
<organism evidence="5 6">
    <name type="scientific">Mycena alexandri</name>
    <dbReference type="NCBI Taxonomy" id="1745969"/>
    <lineage>
        <taxon>Eukaryota</taxon>
        <taxon>Fungi</taxon>
        <taxon>Dikarya</taxon>
        <taxon>Basidiomycota</taxon>
        <taxon>Agaricomycotina</taxon>
        <taxon>Agaricomycetes</taxon>
        <taxon>Agaricomycetidae</taxon>
        <taxon>Agaricales</taxon>
        <taxon>Marasmiineae</taxon>
        <taxon>Mycenaceae</taxon>
        <taxon>Mycena</taxon>
    </lineage>
</organism>
<keyword evidence="1" id="KW-0378">Hydrolase</keyword>
<comment type="caution">
    <text evidence="5">The sequence shown here is derived from an EMBL/GenBank/DDBJ whole genome shotgun (WGS) entry which is preliminary data.</text>
</comment>
<dbReference type="InterPro" id="IPR029021">
    <property type="entry name" value="Prot-tyrosine_phosphatase-like"/>
</dbReference>
<dbReference type="GO" id="GO:0005634">
    <property type="term" value="C:nucleus"/>
    <property type="evidence" value="ECO:0007669"/>
    <property type="project" value="GOC"/>
</dbReference>
<dbReference type="InterPro" id="IPR000387">
    <property type="entry name" value="Tyr_Pase_dom"/>
</dbReference>
<dbReference type="InterPro" id="IPR016130">
    <property type="entry name" value="Tyr_Pase_AS"/>
</dbReference>
<dbReference type="PROSITE" id="PS50056">
    <property type="entry name" value="TYR_PHOSPHATASE_2"/>
    <property type="match status" value="1"/>
</dbReference>
<dbReference type="PANTHER" id="PTHR47550">
    <property type="entry name" value="DUAL SPECIFICITY PROTEIN PHOSPHATASE PPS1"/>
    <property type="match status" value="1"/>
</dbReference>
<reference evidence="5" key="1">
    <citation type="submission" date="2023-03" db="EMBL/GenBank/DDBJ databases">
        <title>Massive genome expansion in bonnet fungi (Mycena s.s.) driven by repeated elements and novel gene families across ecological guilds.</title>
        <authorList>
            <consortium name="Lawrence Berkeley National Laboratory"/>
            <person name="Harder C.B."/>
            <person name="Miyauchi S."/>
            <person name="Viragh M."/>
            <person name="Kuo A."/>
            <person name="Thoen E."/>
            <person name="Andreopoulos B."/>
            <person name="Lu D."/>
            <person name="Skrede I."/>
            <person name="Drula E."/>
            <person name="Henrissat B."/>
            <person name="Morin E."/>
            <person name="Kohler A."/>
            <person name="Barry K."/>
            <person name="LaButti K."/>
            <person name="Morin E."/>
            <person name="Salamov A."/>
            <person name="Lipzen A."/>
            <person name="Mereny Z."/>
            <person name="Hegedus B."/>
            <person name="Baldrian P."/>
            <person name="Stursova M."/>
            <person name="Weitz H."/>
            <person name="Taylor A."/>
            <person name="Grigoriev I.V."/>
            <person name="Nagy L.G."/>
            <person name="Martin F."/>
            <person name="Kauserud H."/>
        </authorList>
    </citation>
    <scope>NUCLEOTIDE SEQUENCE</scope>
    <source>
        <strain evidence="5">CBHHK200</strain>
    </source>
</reference>
<dbReference type="AlphaFoldDB" id="A0AAD6T9C1"/>
<dbReference type="GO" id="GO:0008138">
    <property type="term" value="F:protein tyrosine/serine/threonine phosphatase activity"/>
    <property type="evidence" value="ECO:0007669"/>
    <property type="project" value="TreeGrafter"/>
</dbReference>
<dbReference type="Gene3D" id="3.90.190.10">
    <property type="entry name" value="Protein tyrosine phosphatase superfamily"/>
    <property type="match status" value="1"/>
</dbReference>
<feature type="compositionally biased region" description="Low complexity" evidence="3">
    <location>
        <begin position="59"/>
        <end position="69"/>
    </location>
</feature>
<feature type="region of interest" description="Disordered" evidence="3">
    <location>
        <begin position="59"/>
        <end position="97"/>
    </location>
</feature>
<dbReference type="PROSITE" id="PS00383">
    <property type="entry name" value="TYR_PHOSPHATASE_1"/>
    <property type="match status" value="1"/>
</dbReference>
<feature type="compositionally biased region" description="Basic and acidic residues" evidence="3">
    <location>
        <begin position="74"/>
        <end position="93"/>
    </location>
</feature>
<accession>A0AAD6T9C1</accession>
<gene>
    <name evidence="5" type="ORF">C8F04DRAFT_1299302</name>
</gene>
<dbReference type="InterPro" id="IPR020422">
    <property type="entry name" value="TYR_PHOSPHATASE_DUAL_dom"/>
</dbReference>
<feature type="compositionally biased region" description="Basic and acidic residues" evidence="3">
    <location>
        <begin position="124"/>
        <end position="147"/>
    </location>
</feature>
<dbReference type="PANTHER" id="PTHR47550:SF1">
    <property type="entry name" value="DUAL SPECIFICITY PROTEIN PHOSPHATASE PPS1"/>
    <property type="match status" value="1"/>
</dbReference>
<feature type="region of interest" description="Disordered" evidence="3">
    <location>
        <begin position="110"/>
        <end position="147"/>
    </location>
</feature>
<evidence type="ECO:0000313" key="6">
    <source>
        <dbReference type="Proteomes" id="UP001218188"/>
    </source>
</evidence>
<evidence type="ECO:0000256" key="1">
    <source>
        <dbReference type="ARBA" id="ARBA00022801"/>
    </source>
</evidence>
<keyword evidence="2" id="KW-0904">Protein phosphatase</keyword>
<protein>
    <recommendedName>
        <fullName evidence="4">Tyrosine specific protein phosphatases domain-containing protein</fullName>
    </recommendedName>
</protein>
<dbReference type="EMBL" id="JARJCM010000015">
    <property type="protein sequence ID" value="KAJ7041773.1"/>
    <property type="molecule type" value="Genomic_DNA"/>
</dbReference>
<name>A0AAD6T9C1_9AGAR</name>
<evidence type="ECO:0000256" key="2">
    <source>
        <dbReference type="ARBA" id="ARBA00022912"/>
    </source>
</evidence>
<dbReference type="Proteomes" id="UP001218188">
    <property type="component" value="Unassembled WGS sequence"/>
</dbReference>
<evidence type="ECO:0000259" key="4">
    <source>
        <dbReference type="PROSITE" id="PS50056"/>
    </source>
</evidence>
<dbReference type="InterPro" id="IPR053239">
    <property type="entry name" value="Dual_spec_PTase"/>
</dbReference>
<feature type="domain" description="Tyrosine specific protein phosphatases" evidence="4">
    <location>
        <begin position="685"/>
        <end position="747"/>
    </location>
</feature>
<proteinExistence type="predicted"/>
<dbReference type="InterPro" id="IPR000340">
    <property type="entry name" value="Dual-sp_phosphatase_cat-dom"/>
</dbReference>
<evidence type="ECO:0000256" key="3">
    <source>
        <dbReference type="SAM" id="MobiDB-lite"/>
    </source>
</evidence>
<evidence type="ECO:0000313" key="5">
    <source>
        <dbReference type="EMBL" id="KAJ7041773.1"/>
    </source>
</evidence>